<accession>A0A8J3IHH9</accession>
<dbReference type="RefSeq" id="WP_220201312.1">
    <property type="nucleotide sequence ID" value="NZ_BNJK01000001.1"/>
</dbReference>
<sequence length="542" mass="59090">MIETFYAPRFDIRIAGSSLSANVSNQVISVTFEGDLDIAAMFTITLRNPDNLFLDSALFDFGTRVEIHIGYGNNLRPMMLGEITSLEPSFPEGGVPTLRISGYDLSYRMRNNQIDRVFENVTDSQIATQIAIDAGLIPVVDASSIFHREKLQRSGSDMALLKELAQANFFEVYVQWDTLYFQQPRPQTEVITLEWGKNLSSFSPRISSGSLAGTQVVRSYNEELAQTIVASAAASDFDPDTLQERLGSSALDLLSSLGRRLIYNEKVASTSDALTVAKSAMQELLDGLYEGSGSCIGIPELQAGQYIIIQGVGKRFSGTYRIRKVTHTIDEGGYRTNFDVTQKSGASLLPMLRKSLRETPSPNQSRQFYGVAIGKVTQNNDKDTGLPMGRVKVSFPWLSETSESGWVRCATPMAGSQTGVYFLPEVGDEVLIAFEQGNLSSPIIIGSLWNAEKHPPASNTDGQNNIRQIKTRSGHTITLDDTKGSEKIVIGDQGGSSITMNNDGSVTINAKSDMTISSQNGSITLQATNGNIILAAREVDVQ</sequence>
<feature type="domain" description="Gp5/Type VI secretion system Vgr protein OB-fold" evidence="1">
    <location>
        <begin position="373"/>
        <end position="449"/>
    </location>
</feature>
<dbReference type="InterPro" id="IPR037026">
    <property type="entry name" value="Vgr_OB-fold_dom_sf"/>
</dbReference>
<evidence type="ECO:0000259" key="1">
    <source>
        <dbReference type="Pfam" id="PF04717"/>
    </source>
</evidence>
<dbReference type="SUPFAM" id="SSF69349">
    <property type="entry name" value="Phage fibre proteins"/>
    <property type="match status" value="1"/>
</dbReference>
<comment type="caution">
    <text evidence="2">The sequence shown here is derived from an EMBL/GenBank/DDBJ whole genome shotgun (WGS) entry which is preliminary data.</text>
</comment>
<dbReference type="SUPFAM" id="SSF69279">
    <property type="entry name" value="Phage tail proteins"/>
    <property type="match status" value="1"/>
</dbReference>
<dbReference type="AlphaFoldDB" id="A0A8J3IHH9"/>
<gene>
    <name evidence="2" type="ORF">KSF_003940</name>
</gene>
<name>A0A8J3IHH9_9CHLR</name>
<organism evidence="2 3">
    <name type="scientific">Reticulibacter mediterranei</name>
    <dbReference type="NCBI Taxonomy" id="2778369"/>
    <lineage>
        <taxon>Bacteria</taxon>
        <taxon>Bacillati</taxon>
        <taxon>Chloroflexota</taxon>
        <taxon>Ktedonobacteria</taxon>
        <taxon>Ktedonobacterales</taxon>
        <taxon>Reticulibacteraceae</taxon>
        <taxon>Reticulibacter</taxon>
    </lineage>
</organism>
<proteinExistence type="predicted"/>
<protein>
    <recommendedName>
        <fullName evidence="1">Gp5/Type VI secretion system Vgr protein OB-fold domain-containing protein</fullName>
    </recommendedName>
</protein>
<dbReference type="Gene3D" id="2.40.50.230">
    <property type="entry name" value="Gp5 N-terminal domain"/>
    <property type="match status" value="1"/>
</dbReference>
<dbReference type="Gene3D" id="3.10.450.190">
    <property type="match status" value="1"/>
</dbReference>
<keyword evidence="3" id="KW-1185">Reference proteome</keyword>
<reference evidence="2" key="1">
    <citation type="submission" date="2020-10" db="EMBL/GenBank/DDBJ databases">
        <title>Taxonomic study of unclassified bacteria belonging to the class Ktedonobacteria.</title>
        <authorList>
            <person name="Yabe S."/>
            <person name="Wang C.M."/>
            <person name="Zheng Y."/>
            <person name="Sakai Y."/>
            <person name="Cavaletti L."/>
            <person name="Monciardini P."/>
            <person name="Donadio S."/>
        </authorList>
    </citation>
    <scope>NUCLEOTIDE SEQUENCE</scope>
    <source>
        <strain evidence="2">ID150040</strain>
    </source>
</reference>
<dbReference type="Pfam" id="PF04717">
    <property type="entry name" value="Phage_base_V"/>
    <property type="match status" value="1"/>
</dbReference>
<evidence type="ECO:0000313" key="2">
    <source>
        <dbReference type="EMBL" id="GHO90346.1"/>
    </source>
</evidence>
<dbReference type="Proteomes" id="UP000597444">
    <property type="component" value="Unassembled WGS sequence"/>
</dbReference>
<dbReference type="EMBL" id="BNJK01000001">
    <property type="protein sequence ID" value="GHO90346.1"/>
    <property type="molecule type" value="Genomic_DNA"/>
</dbReference>
<evidence type="ECO:0000313" key="3">
    <source>
        <dbReference type="Proteomes" id="UP000597444"/>
    </source>
</evidence>
<dbReference type="SUPFAM" id="SSF69255">
    <property type="entry name" value="gp5 N-terminal domain-like"/>
    <property type="match status" value="1"/>
</dbReference>
<dbReference type="InterPro" id="IPR006531">
    <property type="entry name" value="Gp5/Vgr_OB"/>
</dbReference>